<dbReference type="Gene3D" id="3.90.105.10">
    <property type="entry name" value="Molybdopterin biosynthesis moea protein, domain 2"/>
    <property type="match status" value="1"/>
</dbReference>
<dbReference type="Proteomes" id="UP001296943">
    <property type="component" value="Unassembled WGS sequence"/>
</dbReference>
<keyword evidence="9" id="KW-1185">Reference proteome</keyword>
<feature type="domain" description="Orn/Lys/Arg decarboxylases family 1 pyridoxal-P attachment site" evidence="6">
    <location>
        <begin position="8"/>
        <end position="311"/>
    </location>
</feature>
<dbReference type="InterPro" id="IPR008286">
    <property type="entry name" value="Prn/Lys/Arg_de-COase_C"/>
</dbReference>
<evidence type="ECO:0000313" key="8">
    <source>
        <dbReference type="EMBL" id="MBM7573125.1"/>
    </source>
</evidence>
<gene>
    <name evidence="8" type="ORF">JOC48_003674</name>
</gene>
<dbReference type="Pfam" id="PF03711">
    <property type="entry name" value="OKR_DC_1_C"/>
    <property type="match status" value="1"/>
</dbReference>
<feature type="domain" description="Orn/Lys/Arg decarboxylase C-terminal" evidence="7">
    <location>
        <begin position="401"/>
        <end position="453"/>
    </location>
</feature>
<comment type="cofactor">
    <cofactor evidence="1">
        <name>pyridoxal 5'-phosphate</name>
        <dbReference type="ChEBI" id="CHEBI:597326"/>
    </cofactor>
</comment>
<evidence type="ECO:0000256" key="3">
    <source>
        <dbReference type="ARBA" id="ARBA00022793"/>
    </source>
</evidence>
<comment type="caution">
    <text evidence="8">The sequence shown here is derived from an EMBL/GenBank/DDBJ whole genome shotgun (WGS) entry which is preliminary data.</text>
</comment>
<evidence type="ECO:0000256" key="4">
    <source>
        <dbReference type="ARBA" id="ARBA00022898"/>
    </source>
</evidence>
<evidence type="ECO:0000313" key="9">
    <source>
        <dbReference type="Proteomes" id="UP001296943"/>
    </source>
</evidence>
<reference evidence="8 9" key="1">
    <citation type="submission" date="2021-01" db="EMBL/GenBank/DDBJ databases">
        <title>Genomic Encyclopedia of Type Strains, Phase IV (KMG-IV): sequencing the most valuable type-strain genomes for metagenomic binning, comparative biology and taxonomic classification.</title>
        <authorList>
            <person name="Goeker M."/>
        </authorList>
    </citation>
    <scope>NUCLEOTIDE SEQUENCE [LARGE SCALE GENOMIC DNA]</scope>
    <source>
        <strain evidence="8 9">DSM 23711</strain>
    </source>
</reference>
<proteinExistence type="inferred from homology"/>
<dbReference type="Gene3D" id="3.40.640.10">
    <property type="entry name" value="Type I PLP-dependent aspartate aminotransferase-like (Major domain)"/>
    <property type="match status" value="1"/>
</dbReference>
<keyword evidence="4" id="KW-0663">Pyridoxal phosphate</keyword>
<evidence type="ECO:0000256" key="2">
    <source>
        <dbReference type="ARBA" id="ARBA00010671"/>
    </source>
</evidence>
<dbReference type="InterPro" id="IPR000310">
    <property type="entry name" value="Orn/Lys/Arg_deCO2ase_major_dom"/>
</dbReference>
<dbReference type="GO" id="GO:0008923">
    <property type="term" value="F:lysine decarboxylase activity"/>
    <property type="evidence" value="ECO:0007669"/>
    <property type="project" value="UniProtKB-EC"/>
</dbReference>
<dbReference type="EMBL" id="JAFBDR010000027">
    <property type="protein sequence ID" value="MBM7573125.1"/>
    <property type="molecule type" value="Genomic_DNA"/>
</dbReference>
<keyword evidence="5 8" id="KW-0456">Lyase</keyword>
<accession>A0ABS2N4P8</accession>
<dbReference type="Pfam" id="PF01276">
    <property type="entry name" value="OKR_DC_1"/>
    <property type="match status" value="1"/>
</dbReference>
<dbReference type="PANTHER" id="PTHR43277">
    <property type="entry name" value="ARGININE DECARBOXYLASE"/>
    <property type="match status" value="1"/>
</dbReference>
<comment type="similarity">
    <text evidence="2">Belongs to the Orn/Lys/Arg decarboxylase class-I family.</text>
</comment>
<dbReference type="InterPro" id="IPR015421">
    <property type="entry name" value="PyrdxlP-dep_Trfase_major"/>
</dbReference>
<name>A0ABS2N4P8_9BACI</name>
<dbReference type="EC" id="4.1.1.18" evidence="8"/>
<evidence type="ECO:0000256" key="1">
    <source>
        <dbReference type="ARBA" id="ARBA00001933"/>
    </source>
</evidence>
<dbReference type="SUPFAM" id="SSF55904">
    <property type="entry name" value="Ornithine decarboxylase C-terminal domain"/>
    <property type="match status" value="1"/>
</dbReference>
<dbReference type="RefSeq" id="WP_204501792.1">
    <property type="nucleotide sequence ID" value="NZ_JAFBDR010000027.1"/>
</dbReference>
<organism evidence="8 9">
    <name type="scientific">Aquibacillus albus</name>
    <dbReference type="NCBI Taxonomy" id="1168171"/>
    <lineage>
        <taxon>Bacteria</taxon>
        <taxon>Bacillati</taxon>
        <taxon>Bacillota</taxon>
        <taxon>Bacilli</taxon>
        <taxon>Bacillales</taxon>
        <taxon>Bacillaceae</taxon>
        <taxon>Aquibacillus</taxon>
    </lineage>
</organism>
<evidence type="ECO:0000259" key="7">
    <source>
        <dbReference type="Pfam" id="PF03711"/>
    </source>
</evidence>
<keyword evidence="3" id="KW-0210">Decarboxylase</keyword>
<evidence type="ECO:0000259" key="6">
    <source>
        <dbReference type="Pfam" id="PF01276"/>
    </source>
</evidence>
<dbReference type="InterPro" id="IPR052357">
    <property type="entry name" value="Orn_Lys_Arg_decarboxylase-I"/>
</dbReference>
<protein>
    <submittedName>
        <fullName evidence="8">Lysine decarboxylase</fullName>
        <ecNumber evidence="8">4.1.1.18</ecNumber>
    </submittedName>
</protein>
<sequence length="477" mass="53557">MKKVNEAPLFAKLQQFAQAKPISFHVPGHKSGMVFPDIGRKYFEPILPIDLTELTGLDDLHASSGVIDEAQNLASKWFGSNNTYFLVGGSTVGNLAMILARCSAGDKVLVQRNSHKSIMNGLELSGAKPIFLTPEFEERVNRYIAPSVDTVKKAVKSNPDSKALILTYPDYYGRAYPIKEMIDIAHSYHIPVLVDEAHGVHFSLDGNFPPSALKLGADVVVQSAHKMAPAMTMASYLHIKSSIVQTNHIEFYLQTLQSSSPSYPLLASLDLARYYLEGLTKADIMKVENSARELRHYLNNCSLWDVLHPEMGIDDPLKITLQVKQNADVSTIVAFLESEGVYPELWSDKQILFVHGLAPLHDFDRINHIVEIINQQLKLKARSATIDSENQLFIEKIKKLPLSYEEMKRRQVKQMSWDVLENHIAAEAIIPYPPGIPMIVKGEVVTKNHIKMFHNLMEQGIHFQNPKIKDGIKVFLP</sequence>
<dbReference type="SUPFAM" id="SSF53383">
    <property type="entry name" value="PLP-dependent transferases"/>
    <property type="match status" value="1"/>
</dbReference>
<dbReference type="PANTHER" id="PTHR43277:SF3">
    <property type="entry name" value="DECARBOXYLASE, PUTATIVE-RELATED"/>
    <property type="match status" value="1"/>
</dbReference>
<dbReference type="InterPro" id="IPR036633">
    <property type="entry name" value="Prn/Lys/Arg_de-COase_C_sf"/>
</dbReference>
<dbReference type="InterPro" id="IPR015424">
    <property type="entry name" value="PyrdxlP-dep_Trfase"/>
</dbReference>
<evidence type="ECO:0000256" key="5">
    <source>
        <dbReference type="ARBA" id="ARBA00023239"/>
    </source>
</evidence>